<evidence type="ECO:0000313" key="1">
    <source>
        <dbReference type="EMBL" id="SHI62602.1"/>
    </source>
</evidence>
<reference evidence="2" key="1">
    <citation type="submission" date="2016-11" db="EMBL/GenBank/DDBJ databases">
        <authorList>
            <person name="Varghese N."/>
            <person name="Submissions S."/>
        </authorList>
    </citation>
    <scope>NUCLEOTIDE SEQUENCE [LARGE SCALE GENOMIC DNA]</scope>
    <source>
        <strain evidence="2">DSM 26349</strain>
    </source>
</reference>
<dbReference type="Gene3D" id="3.30.300.20">
    <property type="match status" value="1"/>
</dbReference>
<dbReference type="InterPro" id="IPR015946">
    <property type="entry name" value="KH_dom-like_a/b"/>
</dbReference>
<dbReference type="AlphaFoldDB" id="A0A1M6CNJ1"/>
<dbReference type="EMBL" id="FQYV01000004">
    <property type="protein sequence ID" value="SHI62602.1"/>
    <property type="molecule type" value="Genomic_DNA"/>
</dbReference>
<protein>
    <submittedName>
        <fullName evidence="1">Putative redox protein</fullName>
    </submittedName>
</protein>
<dbReference type="Pfam" id="PF02566">
    <property type="entry name" value="OsmC"/>
    <property type="match status" value="1"/>
</dbReference>
<gene>
    <name evidence="1" type="ORF">SAMN04487908_10434</name>
</gene>
<keyword evidence="2" id="KW-1185">Reference proteome</keyword>
<accession>A0A1M6CNJ1</accession>
<dbReference type="SUPFAM" id="SSF82784">
    <property type="entry name" value="OsmC-like"/>
    <property type="match status" value="1"/>
</dbReference>
<dbReference type="PANTHER" id="PTHR34352:SF1">
    <property type="entry name" value="PROTEIN YHFA"/>
    <property type="match status" value="1"/>
</dbReference>
<dbReference type="Proteomes" id="UP000184172">
    <property type="component" value="Unassembled WGS sequence"/>
</dbReference>
<dbReference type="STRING" id="797419.SAMN05216556_10533"/>
<name>A0A1M6CNJ1_9FLAO</name>
<dbReference type="OrthoDB" id="9804010at2"/>
<dbReference type="PANTHER" id="PTHR34352">
    <property type="entry name" value="PROTEIN YHFA"/>
    <property type="match status" value="1"/>
</dbReference>
<dbReference type="InterPro" id="IPR036102">
    <property type="entry name" value="OsmC/Ohrsf"/>
</dbReference>
<evidence type="ECO:0000313" key="2">
    <source>
        <dbReference type="Proteomes" id="UP000184172"/>
    </source>
</evidence>
<sequence length="149" mass="16482">MKVTLERRNDTYLFEAKGDSGVPVYIDSKTDEPTSTGSVQRSNGASPMELLLMGVGGCSAIDVVSILKKQRQEITSYKMEVEGQRRQVREAKPFESIHVKLFLEGEIDEAKAIRAAQLSFEKYCSVSITMEASVKVTFSIVLNGIEISL</sequence>
<dbReference type="RefSeq" id="WP_073215196.1">
    <property type="nucleotide sequence ID" value="NZ_FNNS01000005.1"/>
</dbReference>
<dbReference type="InterPro" id="IPR003718">
    <property type="entry name" value="OsmC/Ohr_fam"/>
</dbReference>
<organism evidence="1 2">
    <name type="scientific">Aequorivita viscosa</name>
    <dbReference type="NCBI Taxonomy" id="797419"/>
    <lineage>
        <taxon>Bacteria</taxon>
        <taxon>Pseudomonadati</taxon>
        <taxon>Bacteroidota</taxon>
        <taxon>Flavobacteriia</taxon>
        <taxon>Flavobacteriales</taxon>
        <taxon>Flavobacteriaceae</taxon>
        <taxon>Aequorivita</taxon>
    </lineage>
</organism>
<proteinExistence type="predicted"/>